<dbReference type="SUPFAM" id="SSF53597">
    <property type="entry name" value="Dihydrofolate reductase-like"/>
    <property type="match status" value="1"/>
</dbReference>
<dbReference type="GO" id="GO:0009231">
    <property type="term" value="P:riboflavin biosynthetic process"/>
    <property type="evidence" value="ECO:0007669"/>
    <property type="project" value="InterPro"/>
</dbReference>
<proteinExistence type="predicted"/>
<evidence type="ECO:0000313" key="3">
    <source>
        <dbReference type="Proteomes" id="UP000434052"/>
    </source>
</evidence>
<dbReference type="Proteomes" id="UP000434052">
    <property type="component" value="Unassembled WGS sequence"/>
</dbReference>
<dbReference type="AlphaFoldDB" id="A0A6P1Z8W2"/>
<protein>
    <recommendedName>
        <fullName evidence="1">Bacterial bifunctional deaminase-reductase C-terminal domain-containing protein</fullName>
    </recommendedName>
</protein>
<comment type="caution">
    <text evidence="2">The sequence shown here is derived from an EMBL/GenBank/DDBJ whole genome shotgun (WGS) entry which is preliminary data.</text>
</comment>
<dbReference type="InterPro" id="IPR024072">
    <property type="entry name" value="DHFR-like_dom_sf"/>
</dbReference>
<organism evidence="2 3">
    <name type="scientific">Oceanidesulfovibrio marinus</name>
    <dbReference type="NCBI Taxonomy" id="370038"/>
    <lineage>
        <taxon>Bacteria</taxon>
        <taxon>Pseudomonadati</taxon>
        <taxon>Thermodesulfobacteriota</taxon>
        <taxon>Desulfovibrionia</taxon>
        <taxon>Desulfovibrionales</taxon>
        <taxon>Desulfovibrionaceae</taxon>
        <taxon>Oceanidesulfovibrio</taxon>
    </lineage>
</organism>
<reference evidence="2 3" key="1">
    <citation type="submission" date="2018-06" db="EMBL/GenBank/DDBJ databases">
        <title>Complete genome of Desulfovibrio marinus P48SEP.</title>
        <authorList>
            <person name="Crispim J.S."/>
            <person name="Vidigal P.M.P."/>
            <person name="Silva L.C.F."/>
            <person name="Araujo L.C."/>
            <person name="Laguardia C.N."/>
            <person name="Dias R.S."/>
            <person name="Sousa M.P."/>
            <person name="Paula S.O."/>
            <person name="Silva C."/>
        </authorList>
    </citation>
    <scope>NUCLEOTIDE SEQUENCE [LARGE SCALE GENOMIC DNA]</scope>
    <source>
        <strain evidence="2 3">P48SEP</strain>
    </source>
</reference>
<dbReference type="Pfam" id="PF01872">
    <property type="entry name" value="RibD_C"/>
    <property type="match status" value="1"/>
</dbReference>
<feature type="domain" description="Bacterial bifunctional deaminase-reductase C-terminal" evidence="1">
    <location>
        <begin position="42"/>
        <end position="87"/>
    </location>
</feature>
<evidence type="ECO:0000259" key="1">
    <source>
        <dbReference type="Pfam" id="PF01872"/>
    </source>
</evidence>
<gene>
    <name evidence="2" type="ORF">DQK91_23175</name>
</gene>
<dbReference type="EMBL" id="QMIF01000284">
    <property type="protein sequence ID" value="TVM25333.1"/>
    <property type="molecule type" value="Genomic_DNA"/>
</dbReference>
<dbReference type="Gene3D" id="3.40.430.10">
    <property type="entry name" value="Dihydrofolate Reductase, subunit A"/>
    <property type="match status" value="1"/>
</dbReference>
<accession>A0A6P1Z8W2</accession>
<sequence length="90" mass="9526">MCIPPPAASESDPANSLVQFGARIIEAKDMAEGLIALRLELCVHHVLCEGVCGLCLSLLEAGLFHALRLHISPQLLGDAEARPLFAGRAP</sequence>
<name>A0A6P1Z8W2_9BACT</name>
<dbReference type="InterPro" id="IPR002734">
    <property type="entry name" value="RibDG_C"/>
</dbReference>
<dbReference type="GO" id="GO:0008703">
    <property type="term" value="F:5-amino-6-(5-phosphoribosylamino)uracil reductase activity"/>
    <property type="evidence" value="ECO:0007669"/>
    <property type="project" value="InterPro"/>
</dbReference>
<evidence type="ECO:0000313" key="2">
    <source>
        <dbReference type="EMBL" id="TVM25333.1"/>
    </source>
</evidence>